<dbReference type="InterPro" id="IPR053139">
    <property type="entry name" value="Surface_bspA-like"/>
</dbReference>
<sequence length="330" mass="35069">MKKVFVVLFCVILFCRVSVLQAQVIEVGDLTYNVLSDTSVGVLSCSQSAKSVIIPSTIKYKGTSYNVTSIDEGAFADCSYLKSVSISSNVNNIGANAFSDCSSLKTVSIPNGVTNIGFNAFSDCSSLKTVSIPNSVTNIGFNAFSDCSSLSKVEIPNSVVSIEAWAFSGCTSLSSISIPNSVTSIGYGAFSSCTSLTSINVSSDNKNYSSVDGVLYNYAKDTLIQCPGAKVSVTIQNDVTVIGDYSFTDCKFLTSVTIPNSIISIGRNAFSGCFSLTSTVSLTETPPILGHDCFYGCNAKNVLYIPCGSMIVYQSSSWNDWFANRVQCIK</sequence>
<reference evidence="2" key="1">
    <citation type="journal article" date="2021" name="PeerJ">
        <title>Extensive microbial diversity within the chicken gut microbiome revealed by metagenomics and culture.</title>
        <authorList>
            <person name="Gilroy R."/>
            <person name="Ravi A."/>
            <person name="Getino M."/>
            <person name="Pursley I."/>
            <person name="Horton D.L."/>
            <person name="Alikhan N.F."/>
            <person name="Baker D."/>
            <person name="Gharbi K."/>
            <person name="Hall N."/>
            <person name="Watson M."/>
            <person name="Adriaenssens E.M."/>
            <person name="Foster-Nyarko E."/>
            <person name="Jarju S."/>
            <person name="Secka A."/>
            <person name="Antonio M."/>
            <person name="Oren A."/>
            <person name="Chaudhuri R.R."/>
            <person name="La Ragione R."/>
            <person name="Hildebrand F."/>
            <person name="Pallen M.J."/>
        </authorList>
    </citation>
    <scope>NUCLEOTIDE SEQUENCE</scope>
    <source>
        <strain evidence="2">Gambia16-930</strain>
    </source>
</reference>
<evidence type="ECO:0000313" key="2">
    <source>
        <dbReference type="EMBL" id="HIW87204.1"/>
    </source>
</evidence>
<reference evidence="2" key="2">
    <citation type="submission" date="2021-04" db="EMBL/GenBank/DDBJ databases">
        <authorList>
            <person name="Gilroy R."/>
        </authorList>
    </citation>
    <scope>NUCLEOTIDE SEQUENCE</scope>
    <source>
        <strain evidence="2">Gambia16-930</strain>
    </source>
</reference>
<dbReference type="InterPro" id="IPR032675">
    <property type="entry name" value="LRR_dom_sf"/>
</dbReference>
<feature type="signal peptide" evidence="1">
    <location>
        <begin position="1"/>
        <end position="22"/>
    </location>
</feature>
<comment type="caution">
    <text evidence="2">The sequence shown here is derived from an EMBL/GenBank/DDBJ whole genome shotgun (WGS) entry which is preliminary data.</text>
</comment>
<name>A0A9D1RGE2_9BACT</name>
<keyword evidence="1" id="KW-0732">Signal</keyword>
<proteinExistence type="predicted"/>
<evidence type="ECO:0000313" key="3">
    <source>
        <dbReference type="Proteomes" id="UP000824267"/>
    </source>
</evidence>
<dbReference type="Proteomes" id="UP000824267">
    <property type="component" value="Unassembled WGS sequence"/>
</dbReference>
<dbReference type="EMBL" id="DXGG01000099">
    <property type="protein sequence ID" value="HIW87204.1"/>
    <property type="molecule type" value="Genomic_DNA"/>
</dbReference>
<feature type="chain" id="PRO_5038693155" evidence="1">
    <location>
        <begin position="23"/>
        <end position="330"/>
    </location>
</feature>
<protein>
    <submittedName>
        <fullName evidence="2">Leucine-rich repeat domain-containing protein</fullName>
    </submittedName>
</protein>
<organism evidence="2 3">
    <name type="scientific">Candidatus Onthomorpha intestinigallinarum</name>
    <dbReference type="NCBI Taxonomy" id="2840880"/>
    <lineage>
        <taxon>Bacteria</taxon>
        <taxon>Pseudomonadati</taxon>
        <taxon>Bacteroidota</taxon>
        <taxon>Bacteroidia</taxon>
        <taxon>Bacteroidales</taxon>
        <taxon>Candidatus Onthomorpha</taxon>
    </lineage>
</organism>
<dbReference type="AlphaFoldDB" id="A0A9D1RGE2"/>
<dbReference type="InterPro" id="IPR026906">
    <property type="entry name" value="LRR_5"/>
</dbReference>
<dbReference type="PANTHER" id="PTHR45661:SF3">
    <property type="entry name" value="IG-LIKE DOMAIN-CONTAINING PROTEIN"/>
    <property type="match status" value="1"/>
</dbReference>
<dbReference type="PANTHER" id="PTHR45661">
    <property type="entry name" value="SURFACE ANTIGEN"/>
    <property type="match status" value="1"/>
</dbReference>
<evidence type="ECO:0000256" key="1">
    <source>
        <dbReference type="SAM" id="SignalP"/>
    </source>
</evidence>
<dbReference type="SUPFAM" id="SSF52058">
    <property type="entry name" value="L domain-like"/>
    <property type="match status" value="1"/>
</dbReference>
<gene>
    <name evidence="2" type="ORF">IAC47_02895</name>
</gene>
<dbReference type="Pfam" id="PF13306">
    <property type="entry name" value="LRR_5"/>
    <property type="match status" value="2"/>
</dbReference>
<dbReference type="Gene3D" id="3.80.10.10">
    <property type="entry name" value="Ribonuclease Inhibitor"/>
    <property type="match status" value="1"/>
</dbReference>
<accession>A0A9D1RGE2</accession>